<dbReference type="PROSITE" id="PS50206">
    <property type="entry name" value="RHODANESE_3"/>
    <property type="match status" value="1"/>
</dbReference>
<keyword evidence="4" id="KW-1185">Reference proteome</keyword>
<sequence length="527" mass="58151">MMLKRLVVLRTSIQHAPITKRSLSFLSSTGGRARYEACHQQHHHQLVSKPPSSPCQAVTPKASRTTSLQTFRFYTITSSSVSPSTSTEDPLFRTLAFYKFHPLPASSLDQLRTTLLTDLGALGIVGRIYISTEGLNAQLSCPEQALTSLRDYCTRSVAPLLGGDLMDLNFGTQGDTPAFRALHVRIRKQLVADGLDPTSYDLTHRPSHLSPKDWHDKLQQYRTTHGKEPVLIDMRNHYESNIGYFDGAIRPDADTFKDSIDAMNDICKDLPRDQEVFMYCTGGIRCSKAGAILQSQSGFDTVHLVEGGITAYGRWIQEQDNLQSLFRGKNFTFDARMGETITDEITGTRCHVCGDPCNRYQNCAHAQCNLLMLCCSKCASQFLNTCARLHCYDTVHEFIQHHNTTTTTTTAAVTAAAKAKAAAKAAAPQPQRQYYDAAGPVMVDGVRAYVKEGHTLEESKRHDRVVVGTSGKACEHEYHRRTRALDVLGEPGQVLKEWANAGRQLPPAVAATPLPSSTQPSTKSSSS</sequence>
<dbReference type="InterPro" id="IPR040503">
    <property type="entry name" value="TRHO_N"/>
</dbReference>
<dbReference type="STRING" id="90262.A0A1X2IR83"/>
<dbReference type="Proteomes" id="UP000193560">
    <property type="component" value="Unassembled WGS sequence"/>
</dbReference>
<accession>A0A1X2IR83</accession>
<dbReference type="InterPro" id="IPR022111">
    <property type="entry name" value="Rhodanese_C"/>
</dbReference>
<dbReference type="PANTHER" id="PTHR43846:SF1">
    <property type="entry name" value="TRNA URIDINE(34) HYDROXYLASE"/>
    <property type="match status" value="1"/>
</dbReference>
<organism evidence="3 4">
    <name type="scientific">Absidia repens</name>
    <dbReference type="NCBI Taxonomy" id="90262"/>
    <lineage>
        <taxon>Eukaryota</taxon>
        <taxon>Fungi</taxon>
        <taxon>Fungi incertae sedis</taxon>
        <taxon>Mucoromycota</taxon>
        <taxon>Mucoromycotina</taxon>
        <taxon>Mucoromycetes</taxon>
        <taxon>Mucorales</taxon>
        <taxon>Cunninghamellaceae</taxon>
        <taxon>Absidia</taxon>
    </lineage>
</organism>
<evidence type="ECO:0000313" key="4">
    <source>
        <dbReference type="Proteomes" id="UP000193560"/>
    </source>
</evidence>
<comment type="caution">
    <text evidence="3">The sequence shown here is derived from an EMBL/GenBank/DDBJ whole genome shotgun (WGS) entry which is preliminary data.</text>
</comment>
<dbReference type="Pfam" id="PF00581">
    <property type="entry name" value="Rhodanese"/>
    <property type="match status" value="1"/>
</dbReference>
<gene>
    <name evidence="3" type="ORF">BCR42DRAFT_489263</name>
</gene>
<dbReference type="Gene3D" id="3.40.250.10">
    <property type="entry name" value="Rhodanese-like domain"/>
    <property type="match status" value="1"/>
</dbReference>
<dbReference type="Pfam" id="PF12368">
    <property type="entry name" value="Rhodanese_C"/>
    <property type="match status" value="1"/>
</dbReference>
<dbReference type="InterPro" id="IPR036873">
    <property type="entry name" value="Rhodanese-like_dom_sf"/>
</dbReference>
<dbReference type="PANTHER" id="PTHR43846">
    <property type="entry name" value="UPF0176 PROTEIN YCEA"/>
    <property type="match status" value="1"/>
</dbReference>
<dbReference type="SUPFAM" id="SSF52821">
    <property type="entry name" value="Rhodanese/Cell cycle control phosphatase"/>
    <property type="match status" value="1"/>
</dbReference>
<dbReference type="SMART" id="SM00450">
    <property type="entry name" value="RHOD"/>
    <property type="match status" value="1"/>
</dbReference>
<reference evidence="3 4" key="1">
    <citation type="submission" date="2016-07" db="EMBL/GenBank/DDBJ databases">
        <title>Pervasive Adenine N6-methylation of Active Genes in Fungi.</title>
        <authorList>
            <consortium name="DOE Joint Genome Institute"/>
            <person name="Mondo S.J."/>
            <person name="Dannebaum R.O."/>
            <person name="Kuo R.C."/>
            <person name="Labutti K."/>
            <person name="Haridas S."/>
            <person name="Kuo A."/>
            <person name="Salamov A."/>
            <person name="Ahrendt S.R."/>
            <person name="Lipzen A."/>
            <person name="Sullivan W."/>
            <person name="Andreopoulos W.B."/>
            <person name="Clum A."/>
            <person name="Lindquist E."/>
            <person name="Daum C."/>
            <person name="Ramamoorthy G.K."/>
            <person name="Gryganskyi A."/>
            <person name="Culley D."/>
            <person name="Magnuson J.K."/>
            <person name="James T.Y."/>
            <person name="O'Malley M.A."/>
            <person name="Stajich J.E."/>
            <person name="Spatafora J.W."/>
            <person name="Visel A."/>
            <person name="Grigoriev I.V."/>
        </authorList>
    </citation>
    <scope>NUCLEOTIDE SEQUENCE [LARGE SCALE GENOMIC DNA]</scope>
    <source>
        <strain evidence="3 4">NRRL 1336</strain>
    </source>
</reference>
<dbReference type="EMBL" id="MCGE01000006">
    <property type="protein sequence ID" value="ORZ20801.1"/>
    <property type="molecule type" value="Genomic_DNA"/>
</dbReference>
<dbReference type="InterPro" id="IPR001763">
    <property type="entry name" value="Rhodanese-like_dom"/>
</dbReference>
<dbReference type="Gene3D" id="3.30.70.100">
    <property type="match status" value="1"/>
</dbReference>
<feature type="domain" description="Rhodanese" evidence="2">
    <location>
        <begin position="225"/>
        <end position="318"/>
    </location>
</feature>
<evidence type="ECO:0000259" key="2">
    <source>
        <dbReference type="PROSITE" id="PS50206"/>
    </source>
</evidence>
<name>A0A1X2IR83_9FUNG</name>
<dbReference type="Pfam" id="PF17773">
    <property type="entry name" value="UPF0176_N"/>
    <property type="match status" value="1"/>
</dbReference>
<proteinExistence type="predicted"/>
<protein>
    <recommendedName>
        <fullName evidence="2">Rhodanese domain-containing protein</fullName>
    </recommendedName>
</protein>
<evidence type="ECO:0000313" key="3">
    <source>
        <dbReference type="EMBL" id="ORZ20801.1"/>
    </source>
</evidence>
<feature type="region of interest" description="Disordered" evidence="1">
    <location>
        <begin position="504"/>
        <end position="527"/>
    </location>
</feature>
<dbReference type="OrthoDB" id="25002at2759"/>
<evidence type="ECO:0000256" key="1">
    <source>
        <dbReference type="SAM" id="MobiDB-lite"/>
    </source>
</evidence>
<dbReference type="AlphaFoldDB" id="A0A1X2IR83"/>
<feature type="compositionally biased region" description="Low complexity" evidence="1">
    <location>
        <begin position="512"/>
        <end position="527"/>
    </location>
</feature>
<dbReference type="NCBIfam" id="NF001133">
    <property type="entry name" value="PRK00142.1-1"/>
    <property type="match status" value="1"/>
</dbReference>